<sequence>MSATNIDQPAVEHNHGAFKDVHLIMSVESANRMAIWGEAERIDRDEDTDRSASKPWHFTFSWCSCIRKADFFRSPSSKSTTRELNAVIEPSQPGPPTCQSSNAKSTQTVKLSSMSRPANSDIPSSVSTPPSPSLSPSQSPAPVPRPPEPTHPRRASANASALVPPPVFKVSSTVLELPRDSVSMALLSISHFRDLSPLLVATRIRIFIDRLVGYDSVYRHVLVYDTINKKIESQRPLHIVRSRHRCLSRLHFPPSPFHLLKVYPFISGKHPLRNSYRNQRHSVVSKYNAMGRKCPAVNGSGFQNLGPSPRGRLSASLGPAQTKAMACYQQTASFTLVSLHTLFISESDILGPCKKDYDEHVASIGKWTKEMPSHLTNCEKAHSKLIMMIMGSKGVRGKKQSLQEKQRHLCTHIEWLRKPHH</sequence>
<comment type="caution">
    <text evidence="1">The sequence shown here is derived from an EMBL/GenBank/DDBJ whole genome shotgun (WGS) entry which is preliminary data.</text>
</comment>
<accession>A0ACC0UPD0</accession>
<gene>
    <name evidence="1" type="ORF">F5148DRAFT_1364778</name>
</gene>
<keyword evidence="2" id="KW-1185">Reference proteome</keyword>
<evidence type="ECO:0000313" key="1">
    <source>
        <dbReference type="EMBL" id="KAI9513528.1"/>
    </source>
</evidence>
<reference evidence="1" key="1">
    <citation type="submission" date="2021-03" db="EMBL/GenBank/DDBJ databases">
        <title>Evolutionary priming and transition to the ectomycorrhizal habit in an iconic lineage of mushroom-forming fungi: is preadaptation a requirement?</title>
        <authorList>
            <consortium name="DOE Joint Genome Institute"/>
            <person name="Looney B.P."/>
            <person name="Miyauchi S."/>
            <person name="Morin E."/>
            <person name="Drula E."/>
            <person name="Courty P.E."/>
            <person name="Chicoki N."/>
            <person name="Fauchery L."/>
            <person name="Kohler A."/>
            <person name="Kuo A."/>
            <person name="LaButti K."/>
            <person name="Pangilinan J."/>
            <person name="Lipzen A."/>
            <person name="Riley R."/>
            <person name="Andreopoulos W."/>
            <person name="He G."/>
            <person name="Johnson J."/>
            <person name="Barry K.W."/>
            <person name="Grigoriev I.V."/>
            <person name="Nagy L."/>
            <person name="Hibbett D."/>
            <person name="Henrissat B."/>
            <person name="Matheny P.B."/>
            <person name="Labbe J."/>
            <person name="Martin A.F."/>
        </authorList>
    </citation>
    <scope>NUCLEOTIDE SEQUENCE</scope>
    <source>
        <strain evidence="1">BPL698</strain>
    </source>
</reference>
<evidence type="ECO:0000313" key="2">
    <source>
        <dbReference type="Proteomes" id="UP001207468"/>
    </source>
</evidence>
<name>A0ACC0UPD0_9AGAM</name>
<organism evidence="1 2">
    <name type="scientific">Russula earlei</name>
    <dbReference type="NCBI Taxonomy" id="71964"/>
    <lineage>
        <taxon>Eukaryota</taxon>
        <taxon>Fungi</taxon>
        <taxon>Dikarya</taxon>
        <taxon>Basidiomycota</taxon>
        <taxon>Agaricomycotina</taxon>
        <taxon>Agaricomycetes</taxon>
        <taxon>Russulales</taxon>
        <taxon>Russulaceae</taxon>
        <taxon>Russula</taxon>
    </lineage>
</organism>
<dbReference type="EMBL" id="JAGFNK010000001">
    <property type="protein sequence ID" value="KAI9513528.1"/>
    <property type="molecule type" value="Genomic_DNA"/>
</dbReference>
<protein>
    <submittedName>
        <fullName evidence="1">Uncharacterized protein</fullName>
    </submittedName>
</protein>
<proteinExistence type="predicted"/>
<dbReference type="Proteomes" id="UP001207468">
    <property type="component" value="Unassembled WGS sequence"/>
</dbReference>